<accession>A0A813Z9U0</accession>
<dbReference type="EMBL" id="CAJNOC010001840">
    <property type="protein sequence ID" value="CAF0894937.1"/>
    <property type="molecule type" value="Genomic_DNA"/>
</dbReference>
<evidence type="ECO:0000313" key="2">
    <source>
        <dbReference type="Proteomes" id="UP000663879"/>
    </source>
</evidence>
<dbReference type="AlphaFoldDB" id="A0A813Z9U0"/>
<protein>
    <submittedName>
        <fullName evidence="1">Uncharacterized protein</fullName>
    </submittedName>
</protein>
<gene>
    <name evidence="1" type="ORF">OXX778_LOCUS11103</name>
</gene>
<dbReference type="OrthoDB" id="10016177at2759"/>
<evidence type="ECO:0000313" key="1">
    <source>
        <dbReference type="EMBL" id="CAF0894937.1"/>
    </source>
</evidence>
<reference evidence="1" key="1">
    <citation type="submission" date="2021-02" db="EMBL/GenBank/DDBJ databases">
        <authorList>
            <person name="Nowell W R."/>
        </authorList>
    </citation>
    <scope>NUCLEOTIDE SEQUENCE</scope>
    <source>
        <strain evidence="1">Ploen Becks lab</strain>
    </source>
</reference>
<organism evidence="1 2">
    <name type="scientific">Brachionus calyciflorus</name>
    <dbReference type="NCBI Taxonomy" id="104777"/>
    <lineage>
        <taxon>Eukaryota</taxon>
        <taxon>Metazoa</taxon>
        <taxon>Spiralia</taxon>
        <taxon>Gnathifera</taxon>
        <taxon>Rotifera</taxon>
        <taxon>Eurotatoria</taxon>
        <taxon>Monogononta</taxon>
        <taxon>Pseudotrocha</taxon>
        <taxon>Ploima</taxon>
        <taxon>Brachionidae</taxon>
        <taxon>Brachionus</taxon>
    </lineage>
</organism>
<keyword evidence="2" id="KW-1185">Reference proteome</keyword>
<comment type="caution">
    <text evidence="1">The sequence shown here is derived from an EMBL/GenBank/DDBJ whole genome shotgun (WGS) entry which is preliminary data.</text>
</comment>
<proteinExistence type="predicted"/>
<dbReference type="Proteomes" id="UP000663879">
    <property type="component" value="Unassembled WGS sequence"/>
</dbReference>
<sequence length="98" mass="12051">MANINRELNFSTLTNKIKYDIDEYVYFKNNPNFAENYVNFFIERVLENEIIPDILIEVFNDLEKEIEEESFQLVSERRIKEKYMNPDLSYLVYREMYK</sequence>
<name>A0A813Z9U0_9BILA</name>